<evidence type="ECO:0000313" key="9">
    <source>
        <dbReference type="Proteomes" id="UP000289784"/>
    </source>
</evidence>
<feature type="transmembrane region" description="Helical" evidence="6">
    <location>
        <begin position="31"/>
        <end position="50"/>
    </location>
</feature>
<feature type="transmembrane region" description="Helical" evidence="6">
    <location>
        <begin position="346"/>
        <end position="367"/>
    </location>
</feature>
<dbReference type="InterPro" id="IPR020846">
    <property type="entry name" value="MFS_dom"/>
</dbReference>
<dbReference type="InterPro" id="IPR036259">
    <property type="entry name" value="MFS_trans_sf"/>
</dbReference>
<dbReference type="GO" id="GO:0016020">
    <property type="term" value="C:membrane"/>
    <property type="evidence" value="ECO:0007669"/>
    <property type="project" value="UniProtKB-SubCell"/>
</dbReference>
<evidence type="ECO:0000256" key="3">
    <source>
        <dbReference type="ARBA" id="ARBA00022692"/>
    </source>
</evidence>
<dbReference type="PROSITE" id="PS50850">
    <property type="entry name" value="MFS"/>
    <property type="match status" value="1"/>
</dbReference>
<organism evidence="8 9">
    <name type="scientific">Pseudoxanthomonas composti</name>
    <dbReference type="NCBI Taxonomy" id="2137479"/>
    <lineage>
        <taxon>Bacteria</taxon>
        <taxon>Pseudomonadati</taxon>
        <taxon>Pseudomonadota</taxon>
        <taxon>Gammaproteobacteria</taxon>
        <taxon>Lysobacterales</taxon>
        <taxon>Lysobacteraceae</taxon>
        <taxon>Pseudoxanthomonas</taxon>
    </lineage>
</organism>
<comment type="caution">
    <text evidence="8">The sequence shown here is derived from an EMBL/GenBank/DDBJ whole genome shotgun (WGS) entry which is preliminary data.</text>
</comment>
<dbReference type="InterPro" id="IPR011701">
    <property type="entry name" value="MFS"/>
</dbReference>
<gene>
    <name evidence="8" type="ORF">EPA99_16920</name>
</gene>
<dbReference type="PANTHER" id="PTHR12778:SF10">
    <property type="entry name" value="MAJOR FACILITATOR SUPERFAMILY DOMAIN-CONTAINING PROTEIN 3"/>
    <property type="match status" value="1"/>
</dbReference>
<name>A0A4Q1JS76_9GAMM</name>
<accession>A0A4Q1JS76</accession>
<reference evidence="8 9" key="1">
    <citation type="submission" date="2019-01" db="EMBL/GenBank/DDBJ databases">
        <title>Pseudoxanthomonas composti sp. nov., isolated from compost.</title>
        <authorList>
            <person name="Yang G."/>
        </authorList>
    </citation>
    <scope>NUCLEOTIDE SEQUENCE [LARGE SCALE GENOMIC DNA]</scope>
    <source>
        <strain evidence="8 9">GSS15</strain>
    </source>
</reference>
<dbReference type="EMBL" id="SAWZ01000012">
    <property type="protein sequence ID" value="RXR00353.1"/>
    <property type="molecule type" value="Genomic_DNA"/>
</dbReference>
<evidence type="ECO:0000313" key="8">
    <source>
        <dbReference type="EMBL" id="RXR00353.1"/>
    </source>
</evidence>
<protein>
    <submittedName>
        <fullName evidence="8">MFS transporter</fullName>
    </submittedName>
</protein>
<keyword evidence="9" id="KW-1185">Reference proteome</keyword>
<dbReference type="PANTHER" id="PTHR12778">
    <property type="entry name" value="SOLUTE CARRIER FAMILY 33 ACETYL-COA TRANSPORTER -RELATED"/>
    <property type="match status" value="1"/>
</dbReference>
<feature type="transmembrane region" description="Helical" evidence="6">
    <location>
        <begin position="259"/>
        <end position="278"/>
    </location>
</feature>
<dbReference type="GO" id="GO:0022857">
    <property type="term" value="F:transmembrane transporter activity"/>
    <property type="evidence" value="ECO:0007669"/>
    <property type="project" value="InterPro"/>
</dbReference>
<evidence type="ECO:0000259" key="7">
    <source>
        <dbReference type="PROSITE" id="PS50850"/>
    </source>
</evidence>
<dbReference type="Pfam" id="PF07690">
    <property type="entry name" value="MFS_1"/>
    <property type="match status" value="2"/>
</dbReference>
<dbReference type="NCBIfam" id="TIGR00901">
    <property type="entry name" value="2A0125"/>
    <property type="match status" value="1"/>
</dbReference>
<evidence type="ECO:0000256" key="2">
    <source>
        <dbReference type="ARBA" id="ARBA00022448"/>
    </source>
</evidence>
<keyword evidence="4 6" id="KW-1133">Transmembrane helix</keyword>
<sequence length="410" mass="44241">MAVLGFGSGLPFLLIASQTLSTRLRDVGLDLGSIGLISLASFFYLLKFVWAPLIDRFAFPGLGAMGRRRSWLLFSQVTVLVGLFAIGATHPEQGVWWLVVWVLVASFAGATQDSVVDAYRIEIAPKNAQAALAATYTLGYRIGLILGGAGALYVADFVDWQWAYAAMAGLMLLPILTTLLCREPPRPEGEQIRRVDAAQAFWEPISSFFSSHGVAFSIVVLVFVGIYKFPDQVIGVMAGPFYLDSGYTKAEIATVAKVFGIWMGILGAFLGGGAVAYFGYRKMLLVAALGVAFSNLAFLLMAHNPGQLWAFYLAISADNLCQGFAGTVIVAFMSSLTDRNFTATQFALLVSLANLPGKFSGSFSGYLVEATSYSTFFFLSAMTIVPALALLAWLWRHIKEAEPASTTDTP</sequence>
<dbReference type="Gene3D" id="1.20.1250.20">
    <property type="entry name" value="MFS general substrate transporter like domains"/>
    <property type="match status" value="1"/>
</dbReference>
<feature type="transmembrane region" description="Helical" evidence="6">
    <location>
        <begin position="309"/>
        <end position="334"/>
    </location>
</feature>
<dbReference type="AlphaFoldDB" id="A0A4Q1JS76"/>
<dbReference type="InterPro" id="IPR004752">
    <property type="entry name" value="AmpG_permease/AT-1"/>
</dbReference>
<feature type="transmembrane region" description="Helical" evidence="6">
    <location>
        <begin position="94"/>
        <end position="110"/>
    </location>
</feature>
<proteinExistence type="predicted"/>
<dbReference type="OrthoDB" id="9787815at2"/>
<dbReference type="Proteomes" id="UP000289784">
    <property type="component" value="Unassembled WGS sequence"/>
</dbReference>
<feature type="transmembrane region" description="Helical" evidence="6">
    <location>
        <begin position="285"/>
        <end position="303"/>
    </location>
</feature>
<evidence type="ECO:0000256" key="6">
    <source>
        <dbReference type="SAM" id="Phobius"/>
    </source>
</evidence>
<keyword evidence="3 6" id="KW-0812">Transmembrane</keyword>
<feature type="transmembrane region" description="Helical" evidence="6">
    <location>
        <begin position="131"/>
        <end position="155"/>
    </location>
</feature>
<feature type="transmembrane region" description="Helical" evidence="6">
    <location>
        <begin position="71"/>
        <end position="88"/>
    </location>
</feature>
<comment type="subcellular location">
    <subcellularLocation>
        <location evidence="1">Membrane</location>
        <topology evidence="1">Multi-pass membrane protein</topology>
    </subcellularLocation>
</comment>
<evidence type="ECO:0000256" key="4">
    <source>
        <dbReference type="ARBA" id="ARBA00022989"/>
    </source>
</evidence>
<dbReference type="SUPFAM" id="SSF103473">
    <property type="entry name" value="MFS general substrate transporter"/>
    <property type="match status" value="1"/>
</dbReference>
<feature type="transmembrane region" description="Helical" evidence="6">
    <location>
        <begin position="161"/>
        <end position="181"/>
    </location>
</feature>
<feature type="transmembrane region" description="Helical" evidence="6">
    <location>
        <begin position="373"/>
        <end position="395"/>
    </location>
</feature>
<keyword evidence="5 6" id="KW-0472">Membrane</keyword>
<keyword evidence="2" id="KW-0813">Transport</keyword>
<evidence type="ECO:0000256" key="1">
    <source>
        <dbReference type="ARBA" id="ARBA00004141"/>
    </source>
</evidence>
<evidence type="ECO:0000256" key="5">
    <source>
        <dbReference type="ARBA" id="ARBA00023136"/>
    </source>
</evidence>
<feature type="domain" description="Major facilitator superfamily (MFS) profile" evidence="7">
    <location>
        <begin position="1"/>
        <end position="398"/>
    </location>
</feature>
<feature type="transmembrane region" description="Helical" evidence="6">
    <location>
        <begin position="201"/>
        <end position="227"/>
    </location>
</feature>